<feature type="domain" description="Soluble ligand binding" evidence="2">
    <location>
        <begin position="178"/>
        <end position="231"/>
    </location>
</feature>
<dbReference type="GO" id="GO:0015628">
    <property type="term" value="P:protein secretion by the type II secretion system"/>
    <property type="evidence" value="ECO:0007669"/>
    <property type="project" value="TreeGrafter"/>
</dbReference>
<dbReference type="PANTHER" id="PTHR21180">
    <property type="entry name" value="ENDONUCLEASE/EXONUCLEASE/PHOSPHATASE FAMILY DOMAIN-CONTAINING PROTEIN 1"/>
    <property type="match status" value="1"/>
</dbReference>
<keyword evidence="3" id="KW-0238">DNA-binding</keyword>
<dbReference type="PANTHER" id="PTHR21180:SF32">
    <property type="entry name" value="ENDONUCLEASE_EXONUCLEASE_PHOSPHATASE FAMILY DOMAIN-CONTAINING PROTEIN 1"/>
    <property type="match status" value="1"/>
</dbReference>
<dbReference type="AlphaFoldDB" id="A0A930UYP6"/>
<evidence type="ECO:0000313" key="3">
    <source>
        <dbReference type="EMBL" id="MBF4163323.1"/>
    </source>
</evidence>
<feature type="compositionally biased region" description="Low complexity" evidence="1">
    <location>
        <begin position="156"/>
        <end position="175"/>
    </location>
</feature>
<feature type="region of interest" description="Disordered" evidence="1">
    <location>
        <begin position="148"/>
        <end position="175"/>
    </location>
</feature>
<dbReference type="EMBL" id="JADIVZ010000011">
    <property type="protein sequence ID" value="MBF4163323.1"/>
    <property type="molecule type" value="Genomic_DNA"/>
</dbReference>
<dbReference type="RefSeq" id="WP_194504590.1">
    <property type="nucleotide sequence ID" value="NZ_JADIVZ010000011.1"/>
</dbReference>
<dbReference type="Proteomes" id="UP000656804">
    <property type="component" value="Unassembled WGS sequence"/>
</dbReference>
<feature type="region of interest" description="Disordered" evidence="1">
    <location>
        <begin position="27"/>
        <end position="89"/>
    </location>
</feature>
<evidence type="ECO:0000313" key="4">
    <source>
        <dbReference type="Proteomes" id="UP000656804"/>
    </source>
</evidence>
<dbReference type="InterPro" id="IPR010994">
    <property type="entry name" value="RuvA_2-like"/>
</dbReference>
<proteinExistence type="predicted"/>
<accession>A0A930UYP6</accession>
<reference evidence="3" key="1">
    <citation type="submission" date="2020-11" db="EMBL/GenBank/DDBJ databases">
        <title>Nocardioides sp. CBS4Y-1, whole genome shotgun sequence.</title>
        <authorList>
            <person name="Tuo L."/>
        </authorList>
    </citation>
    <scope>NUCLEOTIDE SEQUENCE</scope>
    <source>
        <strain evidence="3">CBS4Y-1</strain>
    </source>
</reference>
<dbReference type="Gene3D" id="1.10.150.280">
    <property type="entry name" value="AF1531-like domain"/>
    <property type="match status" value="1"/>
</dbReference>
<dbReference type="GO" id="GO:0015627">
    <property type="term" value="C:type II protein secretion system complex"/>
    <property type="evidence" value="ECO:0007669"/>
    <property type="project" value="TreeGrafter"/>
</dbReference>
<comment type="caution">
    <text evidence="3">The sequence shown here is derived from an EMBL/GenBank/DDBJ whole genome shotgun (WGS) entry which is preliminary data.</text>
</comment>
<sequence length="315" mass="31691">MRSRRPTPVHQEAVARRLALLTAELEGVRREAGGSAPSSFDGLRSPDEYEPSVPSAPAEQPAPPPASAFPVPGRHSARRDPVPDEPDEGVPGWWQRLPLGPAHLTVVAVLVAAAIAITAWQVVSAHPEQVGPVASDTTASGSTRLVSEDVPGEELPAGGASPGATPSAAASSGTTVTVDVEGKVRRPGIAVLPVGSRVVDALAEVGGAMKGVDLAGLNLARVLVDGEQIVVGAPAPVAGAAPSAAGAPSVPAALVNLNTADQATLETLPGIGPVTAQAILAWRQEHGSFTSVDELLEVSGIGEATLADVSPLVTV</sequence>
<dbReference type="Pfam" id="PF10531">
    <property type="entry name" value="SLBB"/>
    <property type="match status" value="1"/>
</dbReference>
<dbReference type="InterPro" id="IPR051675">
    <property type="entry name" value="Endo/Exo/Phosphatase_dom_1"/>
</dbReference>
<dbReference type="Pfam" id="PF12836">
    <property type="entry name" value="HHH_3"/>
    <property type="match status" value="1"/>
</dbReference>
<gene>
    <name evidence="3" type="ORF">ISG29_16655</name>
</gene>
<name>A0A930UYP6_9ACTN</name>
<dbReference type="SUPFAM" id="SSF47781">
    <property type="entry name" value="RuvA domain 2-like"/>
    <property type="match status" value="1"/>
</dbReference>
<evidence type="ECO:0000256" key="1">
    <source>
        <dbReference type="SAM" id="MobiDB-lite"/>
    </source>
</evidence>
<evidence type="ECO:0000259" key="2">
    <source>
        <dbReference type="Pfam" id="PF10531"/>
    </source>
</evidence>
<keyword evidence="4" id="KW-1185">Reference proteome</keyword>
<dbReference type="InterPro" id="IPR019554">
    <property type="entry name" value="Soluble_ligand-bd"/>
</dbReference>
<dbReference type="GO" id="GO:0003677">
    <property type="term" value="F:DNA binding"/>
    <property type="evidence" value="ECO:0007669"/>
    <property type="project" value="UniProtKB-KW"/>
</dbReference>
<organism evidence="3 4">
    <name type="scientific">Nocardioides acrostichi</name>
    <dbReference type="NCBI Taxonomy" id="2784339"/>
    <lineage>
        <taxon>Bacteria</taxon>
        <taxon>Bacillati</taxon>
        <taxon>Actinomycetota</taxon>
        <taxon>Actinomycetes</taxon>
        <taxon>Propionibacteriales</taxon>
        <taxon>Nocardioidaceae</taxon>
        <taxon>Nocardioides</taxon>
    </lineage>
</organism>
<protein>
    <submittedName>
        <fullName evidence="3">ComEA family DNA-binding protein</fullName>
    </submittedName>
</protein>